<dbReference type="GO" id="GO:0005886">
    <property type="term" value="C:plasma membrane"/>
    <property type="evidence" value="ECO:0007669"/>
    <property type="project" value="TreeGrafter"/>
</dbReference>
<proteinExistence type="predicted"/>
<dbReference type="InterPro" id="IPR036097">
    <property type="entry name" value="HisK_dim/P_sf"/>
</dbReference>
<name>A0A7Y0ELZ5_9CLOT</name>
<dbReference type="InterPro" id="IPR005467">
    <property type="entry name" value="His_kinase_dom"/>
</dbReference>
<organism evidence="10 11">
    <name type="scientific">Clostridium muellerianum</name>
    <dbReference type="NCBI Taxonomy" id="2716538"/>
    <lineage>
        <taxon>Bacteria</taxon>
        <taxon>Bacillati</taxon>
        <taxon>Bacillota</taxon>
        <taxon>Clostridia</taxon>
        <taxon>Eubacteriales</taxon>
        <taxon>Clostridiaceae</taxon>
        <taxon>Clostridium</taxon>
    </lineage>
</organism>
<dbReference type="InterPro" id="IPR050351">
    <property type="entry name" value="BphY/WalK/GraS-like"/>
</dbReference>
<dbReference type="InterPro" id="IPR004358">
    <property type="entry name" value="Sig_transdc_His_kin-like_C"/>
</dbReference>
<evidence type="ECO:0000256" key="6">
    <source>
        <dbReference type="ARBA" id="ARBA00022777"/>
    </source>
</evidence>
<keyword evidence="5" id="KW-0808">Transferase</keyword>
<dbReference type="Pfam" id="PF00512">
    <property type="entry name" value="HisKA"/>
    <property type="match status" value="1"/>
</dbReference>
<accession>A0A7Y0ELZ5</accession>
<comment type="subcellular location">
    <subcellularLocation>
        <location evidence="2">Membrane</location>
    </subcellularLocation>
</comment>
<dbReference type="Gene3D" id="1.10.287.130">
    <property type="match status" value="1"/>
</dbReference>
<keyword evidence="7" id="KW-0902">Two-component regulatory system</keyword>
<dbReference type="AlphaFoldDB" id="A0A7Y0ELZ5"/>
<dbReference type="InterPro" id="IPR003661">
    <property type="entry name" value="HisK_dim/P_dom"/>
</dbReference>
<dbReference type="InterPro" id="IPR003594">
    <property type="entry name" value="HATPase_dom"/>
</dbReference>
<keyword evidence="11" id="KW-1185">Reference proteome</keyword>
<dbReference type="RefSeq" id="WP_169300459.1">
    <property type="nucleotide sequence ID" value="NZ_JABBNI010000067.1"/>
</dbReference>
<dbReference type="SMART" id="SM00387">
    <property type="entry name" value="HATPase_c"/>
    <property type="match status" value="1"/>
</dbReference>
<reference evidence="10 11" key="2">
    <citation type="submission" date="2020-06" db="EMBL/GenBank/DDBJ databases">
        <title>Complete Genome Sequence of Clostridium muelleri sp. nov. P21T, an Acid-Alcohol Producing Acetogen Isolated from Old Hay.</title>
        <authorList>
            <person name="Duncan K.E."/>
            <person name="Tanner R.S."/>
        </authorList>
    </citation>
    <scope>NUCLEOTIDE SEQUENCE [LARGE SCALE GENOMIC DNA]</scope>
    <source>
        <strain evidence="10 11">P21</strain>
    </source>
</reference>
<dbReference type="PRINTS" id="PR00344">
    <property type="entry name" value="BCTRLSENSOR"/>
</dbReference>
<keyword evidence="6 10" id="KW-0418">Kinase</keyword>
<dbReference type="PANTHER" id="PTHR45453:SF1">
    <property type="entry name" value="PHOSPHATE REGULON SENSOR PROTEIN PHOR"/>
    <property type="match status" value="1"/>
</dbReference>
<dbReference type="EMBL" id="JABBNI010000067">
    <property type="protein sequence ID" value="NMM65872.1"/>
    <property type="molecule type" value="Genomic_DNA"/>
</dbReference>
<dbReference type="GO" id="GO:0000155">
    <property type="term" value="F:phosphorelay sensor kinase activity"/>
    <property type="evidence" value="ECO:0007669"/>
    <property type="project" value="InterPro"/>
</dbReference>
<dbReference type="CDD" id="cd00082">
    <property type="entry name" value="HisKA"/>
    <property type="match status" value="1"/>
</dbReference>
<evidence type="ECO:0000256" key="3">
    <source>
        <dbReference type="ARBA" id="ARBA00012438"/>
    </source>
</evidence>
<evidence type="ECO:0000256" key="7">
    <source>
        <dbReference type="ARBA" id="ARBA00023012"/>
    </source>
</evidence>
<evidence type="ECO:0000256" key="2">
    <source>
        <dbReference type="ARBA" id="ARBA00004370"/>
    </source>
</evidence>
<dbReference type="Pfam" id="PF02518">
    <property type="entry name" value="HATPase_c"/>
    <property type="match status" value="1"/>
</dbReference>
<dbReference type="SUPFAM" id="SSF55874">
    <property type="entry name" value="ATPase domain of HSP90 chaperone/DNA topoisomerase II/histidine kinase"/>
    <property type="match status" value="1"/>
</dbReference>
<evidence type="ECO:0000256" key="4">
    <source>
        <dbReference type="ARBA" id="ARBA00022553"/>
    </source>
</evidence>
<feature type="transmembrane region" description="Helical" evidence="8">
    <location>
        <begin position="34"/>
        <end position="51"/>
    </location>
</feature>
<keyword evidence="8" id="KW-1133">Transmembrane helix</keyword>
<dbReference type="GO" id="GO:0004721">
    <property type="term" value="F:phosphoprotein phosphatase activity"/>
    <property type="evidence" value="ECO:0007669"/>
    <property type="project" value="TreeGrafter"/>
</dbReference>
<dbReference type="SUPFAM" id="SSF47384">
    <property type="entry name" value="Homodimeric domain of signal transducing histidine kinase"/>
    <property type="match status" value="1"/>
</dbReference>
<dbReference type="InterPro" id="IPR036890">
    <property type="entry name" value="HATPase_C_sf"/>
</dbReference>
<keyword evidence="8" id="KW-0812">Transmembrane</keyword>
<dbReference type="GO" id="GO:0016036">
    <property type="term" value="P:cellular response to phosphate starvation"/>
    <property type="evidence" value="ECO:0007669"/>
    <property type="project" value="TreeGrafter"/>
</dbReference>
<gene>
    <name evidence="10" type="ORF">HBE96_25170</name>
</gene>
<dbReference type="SMART" id="SM00388">
    <property type="entry name" value="HisKA"/>
    <property type="match status" value="1"/>
</dbReference>
<feature type="domain" description="Histidine kinase" evidence="9">
    <location>
        <begin position="119"/>
        <end position="329"/>
    </location>
</feature>
<dbReference type="EC" id="2.7.13.3" evidence="3"/>
<evidence type="ECO:0000313" key="11">
    <source>
        <dbReference type="Proteomes" id="UP000537131"/>
    </source>
</evidence>
<evidence type="ECO:0000259" key="9">
    <source>
        <dbReference type="PROSITE" id="PS50109"/>
    </source>
</evidence>
<keyword evidence="8" id="KW-0472">Membrane</keyword>
<evidence type="ECO:0000313" key="10">
    <source>
        <dbReference type="EMBL" id="NMM65872.1"/>
    </source>
</evidence>
<keyword evidence="4" id="KW-0597">Phosphoprotein</keyword>
<comment type="catalytic activity">
    <reaction evidence="1">
        <text>ATP + protein L-histidine = ADP + protein N-phospho-L-histidine.</text>
        <dbReference type="EC" id="2.7.13.3"/>
    </reaction>
</comment>
<evidence type="ECO:0000256" key="8">
    <source>
        <dbReference type="SAM" id="Phobius"/>
    </source>
</evidence>
<dbReference type="PANTHER" id="PTHR45453">
    <property type="entry name" value="PHOSPHATE REGULON SENSOR PROTEIN PHOR"/>
    <property type="match status" value="1"/>
</dbReference>
<reference evidence="10 11" key="1">
    <citation type="submission" date="2020-04" db="EMBL/GenBank/DDBJ databases">
        <authorList>
            <person name="Doyle D.A."/>
        </authorList>
    </citation>
    <scope>NUCLEOTIDE SEQUENCE [LARGE SCALE GENOMIC DNA]</scope>
    <source>
        <strain evidence="10 11">P21</strain>
    </source>
</reference>
<comment type="caution">
    <text evidence="10">The sequence shown here is derived from an EMBL/GenBank/DDBJ whole genome shotgun (WGS) entry which is preliminary data.</text>
</comment>
<dbReference type="Gene3D" id="3.30.565.10">
    <property type="entry name" value="Histidine kinase-like ATPase, C-terminal domain"/>
    <property type="match status" value="1"/>
</dbReference>
<evidence type="ECO:0000256" key="1">
    <source>
        <dbReference type="ARBA" id="ARBA00000085"/>
    </source>
</evidence>
<sequence length="329" mass="36720">MLRNKEFCKFAILFSLIAAITIILGFAINMSAGILATISAAAFGIAFFIFTKTRYNSIAQISDQIDVVLHNADHLYIAESDEGELSILQSEITKMTLRIREQNDALKKEKEHLADSMADIAHQLRTPLTSVNLILSLLENNPDENERKSLIWETKELFVQMDWLLTSLLKLSRIDAGIVVFKTEQTDVNNLICSALRRFLIPMELHNITFQTNVPKEVIIQGDSGWLSEAIQNIIKNCMESAGDNGKIDIVCRSTPLFTEITIHDSGAGFEKEDLPCLFDRFYRGKNSGATGYGIGLALCKMIITRQGGMITAKNHPQGGAIFSMRFPK</sequence>
<feature type="transmembrane region" description="Helical" evidence="8">
    <location>
        <begin position="7"/>
        <end position="28"/>
    </location>
</feature>
<dbReference type="Proteomes" id="UP000537131">
    <property type="component" value="Unassembled WGS sequence"/>
</dbReference>
<evidence type="ECO:0000256" key="5">
    <source>
        <dbReference type="ARBA" id="ARBA00022679"/>
    </source>
</evidence>
<protein>
    <recommendedName>
        <fullName evidence="3">histidine kinase</fullName>
        <ecNumber evidence="3">2.7.13.3</ecNumber>
    </recommendedName>
</protein>
<dbReference type="PROSITE" id="PS50109">
    <property type="entry name" value="HIS_KIN"/>
    <property type="match status" value="1"/>
</dbReference>